<sequence length="64" mass="6995">MNLKHIRIGQYLFVSKTGSSYDGEEGKVISIFSDYGLDSKLVSIRLLLDDGTVIGGFKAEEVSP</sequence>
<dbReference type="EMBL" id="PIPL01000002">
    <property type="protein sequence ID" value="RUO24452.1"/>
    <property type="molecule type" value="Genomic_DNA"/>
</dbReference>
<reference evidence="1 2" key="1">
    <citation type="journal article" date="2011" name="Front. Microbiol.">
        <title>Genomic signatures of strain selection and enhancement in Bacillus atrophaeus var. globigii, a historical biowarfare simulant.</title>
        <authorList>
            <person name="Gibbons H.S."/>
            <person name="Broomall S.M."/>
            <person name="McNew L.A."/>
            <person name="Daligault H."/>
            <person name="Chapman C."/>
            <person name="Bruce D."/>
            <person name="Karavis M."/>
            <person name="Krepps M."/>
            <person name="McGregor P.A."/>
            <person name="Hong C."/>
            <person name="Park K.H."/>
            <person name="Akmal A."/>
            <person name="Feldman A."/>
            <person name="Lin J.S."/>
            <person name="Chang W.E."/>
            <person name="Higgs B.W."/>
            <person name="Demirev P."/>
            <person name="Lindquist J."/>
            <person name="Liem A."/>
            <person name="Fochler E."/>
            <person name="Read T.D."/>
            <person name="Tapia R."/>
            <person name="Johnson S."/>
            <person name="Bishop-Lilly K.A."/>
            <person name="Detter C."/>
            <person name="Han C."/>
            <person name="Sozhamannan S."/>
            <person name="Rosenzweig C.N."/>
            <person name="Skowronski E.W."/>
        </authorList>
    </citation>
    <scope>NUCLEOTIDE SEQUENCE [LARGE SCALE GENOMIC DNA]</scope>
    <source>
        <strain evidence="1 2">MLST1</strain>
    </source>
</reference>
<comment type="caution">
    <text evidence="1">The sequence shown here is derived from an EMBL/GenBank/DDBJ whole genome shotgun (WGS) entry which is preliminary data.</text>
</comment>
<name>A0A432W4L6_9GAMM</name>
<gene>
    <name evidence="1" type="ORF">CWE09_11380</name>
</gene>
<accession>A0A432W4L6</accession>
<keyword evidence="2" id="KW-1185">Reference proteome</keyword>
<proteinExistence type="predicted"/>
<dbReference type="AlphaFoldDB" id="A0A432W4L6"/>
<dbReference type="Proteomes" id="UP000288293">
    <property type="component" value="Unassembled WGS sequence"/>
</dbReference>
<protein>
    <recommendedName>
        <fullName evidence="3">KOW domain-containing protein</fullName>
    </recommendedName>
</protein>
<organism evidence="1 2">
    <name type="scientific">Aliidiomarina minuta</name>
    <dbReference type="NCBI Taxonomy" id="880057"/>
    <lineage>
        <taxon>Bacteria</taxon>
        <taxon>Pseudomonadati</taxon>
        <taxon>Pseudomonadota</taxon>
        <taxon>Gammaproteobacteria</taxon>
        <taxon>Alteromonadales</taxon>
        <taxon>Idiomarinaceae</taxon>
        <taxon>Aliidiomarina</taxon>
    </lineage>
</organism>
<evidence type="ECO:0008006" key="3">
    <source>
        <dbReference type="Google" id="ProtNLM"/>
    </source>
</evidence>
<evidence type="ECO:0000313" key="2">
    <source>
        <dbReference type="Proteomes" id="UP000288293"/>
    </source>
</evidence>
<evidence type="ECO:0000313" key="1">
    <source>
        <dbReference type="EMBL" id="RUO24452.1"/>
    </source>
</evidence>